<evidence type="ECO:0000313" key="1">
    <source>
        <dbReference type="EMBL" id="PGG98288.1"/>
    </source>
</evidence>
<evidence type="ECO:0000313" key="2">
    <source>
        <dbReference type="Proteomes" id="UP000223968"/>
    </source>
</evidence>
<comment type="caution">
    <text evidence="1">The sequence shown here is derived from an EMBL/GenBank/DDBJ whole genome shotgun (WGS) entry which is preliminary data.</text>
</comment>
<proteinExistence type="predicted"/>
<organism evidence="1 2">
    <name type="scientific">Helicocarpus griseus UAMH5409</name>
    <dbReference type="NCBI Taxonomy" id="1447875"/>
    <lineage>
        <taxon>Eukaryota</taxon>
        <taxon>Fungi</taxon>
        <taxon>Dikarya</taxon>
        <taxon>Ascomycota</taxon>
        <taxon>Pezizomycotina</taxon>
        <taxon>Eurotiomycetes</taxon>
        <taxon>Eurotiomycetidae</taxon>
        <taxon>Onygenales</taxon>
        <taxon>Ajellomycetaceae</taxon>
        <taxon>Helicocarpus</taxon>
    </lineage>
</organism>
<dbReference type="Gene3D" id="3.40.390.10">
    <property type="entry name" value="Collagenase (Catalytic Domain)"/>
    <property type="match status" value="1"/>
</dbReference>
<dbReference type="OrthoDB" id="291007at2759"/>
<dbReference type="SUPFAM" id="SSF55486">
    <property type="entry name" value="Metalloproteases ('zincins'), catalytic domain"/>
    <property type="match status" value="1"/>
</dbReference>
<sequence>MDALARLIRANLATVRTVLIILGWLLASSSVLAGNRAWESTANEIYGNSSSSSLTDPSNDQQLSKRWLVLDQRNPAIELWDRGHIKVCFDEQHHPIGEKWIKTEDILRGRLEAARKLWRDFGLDDKDGWFRFEFMDRAFCDDRTRRSEYLLVEYAGLGNVEMATTVGRLFNPGSNVHWKKAGSRMFLSDSKRVGTGNVVSNFAHEMGHAWGLQHEHQNPRWWTSEYSKEMTTYPFFGQNWFCKDLADYQMAVNRVMEDPSFPNKDEGKAAICTHLTAATRVRFTGAMNWLPRYDAVGPLGRKEPDWRSIMIYHSRCGGSRPGSRAATVMLRNDGREIKRVFRPSQLDIDGLYELYGRERPKPHFLLQKTNRAFKRVYWKTSRLCSR</sequence>
<dbReference type="GO" id="GO:0008237">
    <property type="term" value="F:metallopeptidase activity"/>
    <property type="evidence" value="ECO:0007669"/>
    <property type="project" value="InterPro"/>
</dbReference>
<dbReference type="InterPro" id="IPR024079">
    <property type="entry name" value="MetalloPept_cat_dom_sf"/>
</dbReference>
<keyword evidence="2" id="KW-1185">Reference proteome</keyword>
<name>A0A2B7WNZ5_9EURO</name>
<dbReference type="AlphaFoldDB" id="A0A2B7WNZ5"/>
<reference evidence="1 2" key="1">
    <citation type="submission" date="2017-10" db="EMBL/GenBank/DDBJ databases">
        <title>Comparative genomics in systemic dimorphic fungi from Ajellomycetaceae.</title>
        <authorList>
            <person name="Munoz J.F."/>
            <person name="Mcewen J.G."/>
            <person name="Clay O.K."/>
            <person name="Cuomo C.A."/>
        </authorList>
    </citation>
    <scope>NUCLEOTIDE SEQUENCE [LARGE SCALE GENOMIC DNA]</scope>
    <source>
        <strain evidence="1 2">UAMH5409</strain>
    </source>
</reference>
<gene>
    <name evidence="1" type="ORF">AJ79_08925</name>
</gene>
<protein>
    <recommendedName>
        <fullName evidence="3">Peptidase metallopeptidase domain-containing protein</fullName>
    </recommendedName>
</protein>
<dbReference type="EMBL" id="PDNB01000228">
    <property type="protein sequence ID" value="PGG98288.1"/>
    <property type="molecule type" value="Genomic_DNA"/>
</dbReference>
<accession>A0A2B7WNZ5</accession>
<evidence type="ECO:0008006" key="3">
    <source>
        <dbReference type="Google" id="ProtNLM"/>
    </source>
</evidence>
<dbReference type="Proteomes" id="UP000223968">
    <property type="component" value="Unassembled WGS sequence"/>
</dbReference>